<feature type="compositionally biased region" description="Low complexity" evidence="7">
    <location>
        <begin position="541"/>
        <end position="555"/>
    </location>
</feature>
<feature type="compositionally biased region" description="Polar residues" evidence="7">
    <location>
        <begin position="565"/>
        <end position="575"/>
    </location>
</feature>
<evidence type="ECO:0000256" key="6">
    <source>
        <dbReference type="ARBA" id="ARBA00023242"/>
    </source>
</evidence>
<dbReference type="Proteomes" id="UP000250266">
    <property type="component" value="Unassembled WGS sequence"/>
</dbReference>
<dbReference type="Pfam" id="PF00172">
    <property type="entry name" value="Zn_clus"/>
    <property type="match status" value="1"/>
</dbReference>
<evidence type="ECO:0000256" key="2">
    <source>
        <dbReference type="ARBA" id="ARBA00022833"/>
    </source>
</evidence>
<keyword evidence="5" id="KW-0804">Transcription</keyword>
<feature type="region of interest" description="Disordered" evidence="7">
    <location>
        <begin position="1"/>
        <end position="141"/>
    </location>
</feature>
<dbReference type="PROSITE" id="PS50048">
    <property type="entry name" value="ZN2_CY6_FUNGAL_2"/>
    <property type="match status" value="1"/>
</dbReference>
<dbReference type="EMBL" id="KV744882">
    <property type="protein sequence ID" value="OCK82628.1"/>
    <property type="molecule type" value="Genomic_DNA"/>
</dbReference>
<dbReference type="PROSITE" id="PS00463">
    <property type="entry name" value="ZN2_CY6_FUNGAL_1"/>
    <property type="match status" value="1"/>
</dbReference>
<evidence type="ECO:0000256" key="4">
    <source>
        <dbReference type="ARBA" id="ARBA00023125"/>
    </source>
</evidence>
<reference evidence="9 10" key="1">
    <citation type="journal article" date="2016" name="Nat. Commun.">
        <title>Ectomycorrhizal ecology is imprinted in the genome of the dominant symbiotic fungus Cenococcum geophilum.</title>
        <authorList>
            <consortium name="DOE Joint Genome Institute"/>
            <person name="Peter M."/>
            <person name="Kohler A."/>
            <person name="Ohm R.A."/>
            <person name="Kuo A."/>
            <person name="Krutzmann J."/>
            <person name="Morin E."/>
            <person name="Arend M."/>
            <person name="Barry K.W."/>
            <person name="Binder M."/>
            <person name="Choi C."/>
            <person name="Clum A."/>
            <person name="Copeland A."/>
            <person name="Grisel N."/>
            <person name="Haridas S."/>
            <person name="Kipfer T."/>
            <person name="LaButti K."/>
            <person name="Lindquist E."/>
            <person name="Lipzen A."/>
            <person name="Maire R."/>
            <person name="Meier B."/>
            <person name="Mihaltcheva S."/>
            <person name="Molinier V."/>
            <person name="Murat C."/>
            <person name="Poggeler S."/>
            <person name="Quandt C.A."/>
            <person name="Sperisen C."/>
            <person name="Tritt A."/>
            <person name="Tisserant E."/>
            <person name="Crous P.W."/>
            <person name="Henrissat B."/>
            <person name="Nehls U."/>
            <person name="Egli S."/>
            <person name="Spatafora J.W."/>
            <person name="Grigoriev I.V."/>
            <person name="Martin F.M."/>
        </authorList>
    </citation>
    <scope>NUCLEOTIDE SEQUENCE [LARGE SCALE GENOMIC DNA]</scope>
    <source>
        <strain evidence="9 10">CBS 459.81</strain>
    </source>
</reference>
<keyword evidence="2" id="KW-0862">Zinc</keyword>
<feature type="region of interest" description="Disordered" evidence="7">
    <location>
        <begin position="165"/>
        <end position="187"/>
    </location>
</feature>
<dbReference type="InterPro" id="IPR050335">
    <property type="entry name" value="ERT1_acuK_gluconeogen_tf"/>
</dbReference>
<dbReference type="InterPro" id="IPR036864">
    <property type="entry name" value="Zn2-C6_fun-type_DNA-bd_sf"/>
</dbReference>
<evidence type="ECO:0000313" key="10">
    <source>
        <dbReference type="Proteomes" id="UP000250266"/>
    </source>
</evidence>
<keyword evidence="4" id="KW-0238">DNA-binding</keyword>
<dbReference type="PANTHER" id="PTHR47659:SF4">
    <property type="entry name" value="ZN(II)2CYS6 TRANSCRIPTION FACTOR (EUROFUNG)"/>
    <property type="match status" value="1"/>
</dbReference>
<feature type="compositionally biased region" description="Low complexity" evidence="7">
    <location>
        <begin position="490"/>
        <end position="502"/>
    </location>
</feature>
<feature type="region of interest" description="Disordered" evidence="7">
    <location>
        <begin position="219"/>
        <end position="261"/>
    </location>
</feature>
<feature type="region of interest" description="Disordered" evidence="7">
    <location>
        <begin position="482"/>
        <end position="523"/>
    </location>
</feature>
<feature type="compositionally biased region" description="Basic and acidic residues" evidence="7">
    <location>
        <begin position="238"/>
        <end position="254"/>
    </location>
</feature>
<dbReference type="AlphaFoldDB" id="A0A8E2EEZ5"/>
<evidence type="ECO:0000256" key="3">
    <source>
        <dbReference type="ARBA" id="ARBA00023015"/>
    </source>
</evidence>
<feature type="region of interest" description="Disordered" evidence="7">
    <location>
        <begin position="537"/>
        <end position="674"/>
    </location>
</feature>
<feature type="compositionally biased region" description="Low complexity" evidence="7">
    <location>
        <begin position="510"/>
        <end position="523"/>
    </location>
</feature>
<keyword evidence="3" id="KW-0805">Transcription regulation</keyword>
<organism evidence="9 10">
    <name type="scientific">Lepidopterella palustris CBS 459.81</name>
    <dbReference type="NCBI Taxonomy" id="1314670"/>
    <lineage>
        <taxon>Eukaryota</taxon>
        <taxon>Fungi</taxon>
        <taxon>Dikarya</taxon>
        <taxon>Ascomycota</taxon>
        <taxon>Pezizomycotina</taxon>
        <taxon>Dothideomycetes</taxon>
        <taxon>Pleosporomycetidae</taxon>
        <taxon>Mytilinidiales</taxon>
        <taxon>Argynnaceae</taxon>
        <taxon>Lepidopterella</taxon>
    </lineage>
</organism>
<evidence type="ECO:0000256" key="1">
    <source>
        <dbReference type="ARBA" id="ARBA00022723"/>
    </source>
</evidence>
<evidence type="ECO:0000256" key="7">
    <source>
        <dbReference type="SAM" id="MobiDB-lite"/>
    </source>
</evidence>
<keyword evidence="6" id="KW-0539">Nucleus</keyword>
<dbReference type="SMART" id="SM00066">
    <property type="entry name" value="GAL4"/>
    <property type="match status" value="1"/>
</dbReference>
<protein>
    <recommendedName>
        <fullName evidence="8">Zn(2)-C6 fungal-type domain-containing protein</fullName>
    </recommendedName>
</protein>
<dbReference type="InterPro" id="IPR001138">
    <property type="entry name" value="Zn2Cys6_DnaBD"/>
</dbReference>
<keyword evidence="10" id="KW-1185">Reference proteome</keyword>
<feature type="compositionally biased region" description="Pro residues" evidence="7">
    <location>
        <begin position="1"/>
        <end position="11"/>
    </location>
</feature>
<feature type="compositionally biased region" description="Low complexity" evidence="7">
    <location>
        <begin position="167"/>
        <end position="176"/>
    </location>
</feature>
<dbReference type="GO" id="GO:0003677">
    <property type="term" value="F:DNA binding"/>
    <property type="evidence" value="ECO:0007669"/>
    <property type="project" value="UniProtKB-KW"/>
</dbReference>
<evidence type="ECO:0000256" key="5">
    <source>
        <dbReference type="ARBA" id="ARBA00023163"/>
    </source>
</evidence>
<accession>A0A8E2EEZ5</accession>
<dbReference type="GO" id="GO:0008270">
    <property type="term" value="F:zinc ion binding"/>
    <property type="evidence" value="ECO:0007669"/>
    <property type="project" value="InterPro"/>
</dbReference>
<dbReference type="SUPFAM" id="SSF57701">
    <property type="entry name" value="Zn2/Cys6 DNA-binding domain"/>
    <property type="match status" value="1"/>
</dbReference>
<feature type="region of interest" description="Disordered" evidence="7">
    <location>
        <begin position="294"/>
        <end position="318"/>
    </location>
</feature>
<proteinExistence type="predicted"/>
<sequence>MHILALPPPCTPHYRPFGRRQGPGAVDLVKYPQQFSPGRSGQLSYPSPPMSDTQSPTRRPAQQVSSEKGQPYPPVVVNEAQRREGISPPQPPQQHQPLDPRPPTLAPVQQQHQRQHYPAEGQTRGPIHYQPGHDVENPPFGGVQLVQNYAFGYPGGVPTFLGGQGPGPQAQPTTMTAPPPLRPNKPARRTKAHVASACVNCKKAHLSCDVQRPCGRCITSGKQDSCKDVQHKKRGRPRLRDHEDRDFGRSEENRQSTSAAQPFGTLAATALEPIQQSAIPQQQRADPLRVLRRSQRGSDVRPNVPQQSIVQSSVTRPASVGSLGGTTAAHYPLGPTLGHHGLPVAFLNLDLVILKSNQAFQDLVGFLGDVRGKNLADLVRFGHGDALQRLRNDLRDERDEREPAYMAPITPRGQPDPVLSVDERDVEQVSQAYTDRPHLLNFHLPNGQYQSLQAQVRLAKTSVYFVSLVVHTRPATLLTSYLAPPTPIRAGGSASAPTSAPSMRDYSQYPRPQSSASTSSPSSPYFNFSAIRTSLPQGSMSSPSYGGSPSYGYSPTAGPEHGYFQTYQPMSQPMGHSSPYAATSRPPSVISEPIRRQDSVRQTTRPQRLEGLHLPPIRSTPTAALPSPLGQEFGESARDQVRRREASPGTAEPHPDTPDTGGKRRRLNIREVLE</sequence>
<evidence type="ECO:0000313" key="9">
    <source>
        <dbReference type="EMBL" id="OCK82628.1"/>
    </source>
</evidence>
<feature type="compositionally biased region" description="Pro residues" evidence="7">
    <location>
        <begin position="88"/>
        <end position="105"/>
    </location>
</feature>
<dbReference type="CDD" id="cd00067">
    <property type="entry name" value="GAL4"/>
    <property type="match status" value="1"/>
</dbReference>
<name>A0A8E2EEZ5_9PEZI</name>
<dbReference type="GO" id="GO:0000981">
    <property type="term" value="F:DNA-binding transcription factor activity, RNA polymerase II-specific"/>
    <property type="evidence" value="ECO:0007669"/>
    <property type="project" value="InterPro"/>
</dbReference>
<evidence type="ECO:0000259" key="8">
    <source>
        <dbReference type="PROSITE" id="PS50048"/>
    </source>
</evidence>
<feature type="compositionally biased region" description="Polar residues" evidence="7">
    <location>
        <begin position="304"/>
        <end position="316"/>
    </location>
</feature>
<feature type="compositionally biased region" description="Basic and acidic residues" evidence="7">
    <location>
        <begin position="635"/>
        <end position="646"/>
    </location>
</feature>
<keyword evidence="1" id="KW-0479">Metal-binding</keyword>
<dbReference type="PANTHER" id="PTHR47659">
    <property type="entry name" value="ZN(II)2CYS6 TRANSCRIPTION FACTOR (EUROFUNG)-RELATED"/>
    <property type="match status" value="1"/>
</dbReference>
<dbReference type="OrthoDB" id="5575144at2759"/>
<feature type="domain" description="Zn(2)-C6 fungal-type" evidence="8">
    <location>
        <begin position="197"/>
        <end position="226"/>
    </location>
</feature>
<feature type="compositionally biased region" description="Polar residues" evidence="7">
    <location>
        <begin position="33"/>
        <end position="68"/>
    </location>
</feature>
<gene>
    <name evidence="9" type="ORF">K432DRAFT_214508</name>
</gene>
<dbReference type="Gene3D" id="4.10.240.10">
    <property type="entry name" value="Zn(2)-C6 fungal-type DNA-binding domain"/>
    <property type="match status" value="1"/>
</dbReference>